<accession>A0A0F5MPR1</accession>
<organism evidence="2 3">
    <name type="scientific">Candidatus Arcanibacter lacustris</name>
    <dbReference type="NCBI Taxonomy" id="1607817"/>
    <lineage>
        <taxon>Bacteria</taxon>
        <taxon>Pseudomonadati</taxon>
        <taxon>Pseudomonadota</taxon>
        <taxon>Alphaproteobacteria</taxon>
        <taxon>Rickettsiales</taxon>
        <taxon>Candidatus Arcanibacter</taxon>
    </lineage>
</organism>
<dbReference type="InterPro" id="IPR002716">
    <property type="entry name" value="PIN_dom"/>
</dbReference>
<protein>
    <recommendedName>
        <fullName evidence="1">PIN domain-containing protein</fullName>
    </recommendedName>
</protein>
<dbReference type="Gene3D" id="3.40.50.1010">
    <property type="entry name" value="5'-nuclease"/>
    <property type="match status" value="1"/>
</dbReference>
<dbReference type="InterPro" id="IPR029060">
    <property type="entry name" value="PIN-like_dom_sf"/>
</dbReference>
<evidence type="ECO:0000313" key="3">
    <source>
        <dbReference type="Proteomes" id="UP000033358"/>
    </source>
</evidence>
<dbReference type="InterPro" id="IPR052919">
    <property type="entry name" value="TA_system_RNase"/>
</dbReference>
<gene>
    <name evidence="2" type="ORF">SZ25_00107</name>
</gene>
<dbReference type="PANTHER" id="PTHR36173">
    <property type="entry name" value="RIBONUCLEASE VAPC16-RELATED"/>
    <property type="match status" value="1"/>
</dbReference>
<feature type="domain" description="PIN" evidence="1">
    <location>
        <begin position="3"/>
        <end position="117"/>
    </location>
</feature>
<reference evidence="2 3" key="1">
    <citation type="submission" date="2015-02" db="EMBL/GenBank/DDBJ databases">
        <title>Single cell genomics of a rare environmental alphaproteobacterium provides unique insights into Rickettsiaceae evolution.</title>
        <authorList>
            <person name="Martijn J."/>
            <person name="Schulz F."/>
            <person name="Zaremba-Niedzwiedzka K."/>
            <person name="Viklund J."/>
            <person name="Stepanauskas R."/>
            <person name="Andersson S.G.E."/>
            <person name="Horn M."/>
            <person name="Guy L."/>
            <person name="Ettema T.J.G."/>
        </authorList>
    </citation>
    <scope>NUCLEOTIDE SEQUENCE [LARGE SCALE GENOMIC DNA]</scope>
    <source>
        <strain evidence="2 3">SCGC AAA041-L04</strain>
    </source>
</reference>
<name>A0A0F5MPR1_9RICK</name>
<dbReference type="EMBL" id="JYHA01000023">
    <property type="protein sequence ID" value="KKB96798.1"/>
    <property type="molecule type" value="Genomic_DNA"/>
</dbReference>
<proteinExistence type="predicted"/>
<evidence type="ECO:0000313" key="2">
    <source>
        <dbReference type="EMBL" id="KKB96798.1"/>
    </source>
</evidence>
<dbReference type="SUPFAM" id="SSF88723">
    <property type="entry name" value="PIN domain-like"/>
    <property type="match status" value="1"/>
</dbReference>
<dbReference type="Proteomes" id="UP000033358">
    <property type="component" value="Unassembled WGS sequence"/>
</dbReference>
<comment type="caution">
    <text evidence="2">The sequence shown here is derived from an EMBL/GenBank/DDBJ whole genome shotgun (WGS) entry which is preliminary data.</text>
</comment>
<dbReference type="InterPro" id="IPR041705">
    <property type="entry name" value="PIN_Sll0205"/>
</dbReference>
<dbReference type="AlphaFoldDB" id="A0A0F5MPR1"/>
<dbReference type="PANTHER" id="PTHR36173:SF2">
    <property type="entry name" value="RIBONUCLEASE VAPC16"/>
    <property type="match status" value="1"/>
</dbReference>
<dbReference type="CDD" id="cd09872">
    <property type="entry name" value="PIN_Sll0205-like"/>
    <property type="match status" value="1"/>
</dbReference>
<keyword evidence="3" id="KW-1185">Reference proteome</keyword>
<dbReference type="Pfam" id="PF01850">
    <property type="entry name" value="PIN"/>
    <property type="match status" value="1"/>
</dbReference>
<evidence type="ECO:0000259" key="1">
    <source>
        <dbReference type="Pfam" id="PF01850"/>
    </source>
</evidence>
<sequence>MKYLLDTCVLLWALEGNDRKLGKFTTIINDVKNVVFVSIASYWEIMIKKSIGKIEIDGDLFLAVNDSGFLWIDIKIAHIDYINKLPLIHHDPFDRLLLAQSRTEGLKILTRDEKILKYG</sequence>